<gene>
    <name evidence="6" type="ORF">HMPREF9488_01532</name>
</gene>
<comment type="caution">
    <text evidence="6">The sequence shown here is derived from an EMBL/GenBank/DDBJ whole genome shotgun (WGS) entry which is preliminary data.</text>
</comment>
<dbReference type="PROSITE" id="PS51372">
    <property type="entry name" value="PRD_2"/>
    <property type="match status" value="2"/>
</dbReference>
<dbReference type="Proteomes" id="UP000003157">
    <property type="component" value="Unassembled WGS sequence"/>
</dbReference>
<dbReference type="InterPro" id="IPR036634">
    <property type="entry name" value="PRD_sf"/>
</dbReference>
<dbReference type="InterPro" id="IPR013196">
    <property type="entry name" value="HTH_11"/>
</dbReference>
<evidence type="ECO:0000313" key="7">
    <source>
        <dbReference type="Proteomes" id="UP000003157"/>
    </source>
</evidence>
<dbReference type="EMBL" id="ADKX01000028">
    <property type="protein sequence ID" value="EFW05201.1"/>
    <property type="molecule type" value="Genomic_DNA"/>
</dbReference>
<feature type="domain" description="PRD" evidence="5">
    <location>
        <begin position="285"/>
        <end position="392"/>
    </location>
</feature>
<dbReference type="Gene3D" id="3.40.50.2300">
    <property type="match status" value="1"/>
</dbReference>
<dbReference type="Pfam" id="PF00874">
    <property type="entry name" value="PRD"/>
    <property type="match status" value="1"/>
</dbReference>
<feature type="domain" description="PTS EIIB type-2" evidence="4">
    <location>
        <begin position="395"/>
        <end position="486"/>
    </location>
</feature>
<reference evidence="6 7" key="1">
    <citation type="submission" date="2010-12" db="EMBL/GenBank/DDBJ databases">
        <title>The Genome Sequence of Coprobacillus sp. strain 29_1.</title>
        <authorList>
            <consortium name="The Broad Institute Genome Sequencing Platform"/>
            <person name="Earl A."/>
            <person name="Ward D."/>
            <person name="Feldgarden M."/>
            <person name="Gevers D."/>
            <person name="Daigneault M."/>
            <person name="Sibley C.D."/>
            <person name="White A."/>
            <person name="Strauss J."/>
            <person name="Allen-Vercoe E."/>
            <person name="Young S.K."/>
            <person name="Zeng Q."/>
            <person name="Gargeya S."/>
            <person name="Fitzgerald M."/>
            <person name="Haas B."/>
            <person name="Abouelleil A."/>
            <person name="Alvarado L."/>
            <person name="Arachchi H.M."/>
            <person name="Berlin A."/>
            <person name="Brown A."/>
            <person name="Chapman S.B."/>
            <person name="Chen Z."/>
            <person name="Dunbar C."/>
            <person name="Freedman E."/>
            <person name="Gearin G."/>
            <person name="Gellesch M."/>
            <person name="Goldberg J."/>
            <person name="Griggs A."/>
            <person name="Gujja S."/>
            <person name="Heilman E."/>
            <person name="Heiman D."/>
            <person name="Howarth C."/>
            <person name="Larson L."/>
            <person name="Lui A."/>
            <person name="MacDonald P.J.P."/>
            <person name="Mehta T."/>
            <person name="Montmayeur A."/>
            <person name="Murphy C."/>
            <person name="Neiman D."/>
            <person name="Pearson M."/>
            <person name="Priest M."/>
            <person name="Roberts A."/>
            <person name="Saif S."/>
            <person name="Shea T."/>
            <person name="Shenoy N."/>
            <person name="Sisk P."/>
            <person name="Stolte C."/>
            <person name="Sykes S."/>
            <person name="White J."/>
            <person name="Yandava C."/>
            <person name="Nusbaum C."/>
            <person name="Birren B."/>
        </authorList>
    </citation>
    <scope>NUCLEOTIDE SEQUENCE [LARGE SCALE GENOMIC DNA]</scope>
    <source>
        <strain evidence="6 7">29_1</strain>
    </source>
</reference>
<dbReference type="GO" id="GO:0009401">
    <property type="term" value="P:phosphoenolpyruvate-dependent sugar phosphotransferase system"/>
    <property type="evidence" value="ECO:0007669"/>
    <property type="project" value="InterPro"/>
</dbReference>
<dbReference type="InterPro" id="IPR016152">
    <property type="entry name" value="PTrfase/Anion_transptr"/>
</dbReference>
<dbReference type="GO" id="GO:0008982">
    <property type="term" value="F:protein-N(PI)-phosphohistidine-sugar phosphotransferase activity"/>
    <property type="evidence" value="ECO:0007669"/>
    <property type="project" value="InterPro"/>
</dbReference>
<dbReference type="InterPro" id="IPR013011">
    <property type="entry name" value="PTS_EIIB_2"/>
</dbReference>
<keyword evidence="7" id="KW-1185">Reference proteome</keyword>
<dbReference type="SUPFAM" id="SSF55804">
    <property type="entry name" value="Phoshotransferase/anion transport protein"/>
    <property type="match status" value="1"/>
</dbReference>
<dbReference type="InterPro" id="IPR036388">
    <property type="entry name" value="WH-like_DNA-bd_sf"/>
</dbReference>
<dbReference type="STRING" id="100884.GCA_000269565_03377"/>
<dbReference type="PANTHER" id="PTHR30185:SF13">
    <property type="entry name" value="LICABCH OPERON REGULATOR-RELATED"/>
    <property type="match status" value="1"/>
</dbReference>
<evidence type="ECO:0000259" key="3">
    <source>
        <dbReference type="PROSITE" id="PS51094"/>
    </source>
</evidence>
<dbReference type="CDD" id="cd05568">
    <property type="entry name" value="PTS_IIB_bgl_like"/>
    <property type="match status" value="1"/>
</dbReference>
<feature type="domain" description="PTS EIIA type-2" evidence="3">
    <location>
        <begin position="488"/>
        <end position="627"/>
    </location>
</feature>
<dbReference type="PROSITE" id="PS51094">
    <property type="entry name" value="PTS_EIIA_TYPE_2"/>
    <property type="match status" value="1"/>
</dbReference>
<evidence type="ECO:0000313" key="6">
    <source>
        <dbReference type="EMBL" id="EFW05201.1"/>
    </source>
</evidence>
<protein>
    <submittedName>
        <fullName evidence="6">Uncharacterized protein</fullName>
    </submittedName>
</protein>
<evidence type="ECO:0000256" key="2">
    <source>
        <dbReference type="ARBA" id="ARBA00022737"/>
    </source>
</evidence>
<accession>E7G9U2</accession>
<dbReference type="CDD" id="cd00211">
    <property type="entry name" value="PTS_IIA_fru"/>
    <property type="match status" value="1"/>
</dbReference>
<dbReference type="Gene3D" id="1.10.10.10">
    <property type="entry name" value="Winged helix-like DNA-binding domain superfamily/Winged helix DNA-binding domain"/>
    <property type="match status" value="1"/>
</dbReference>
<dbReference type="SUPFAM" id="SSF63520">
    <property type="entry name" value="PTS-regulatory domain, PRD"/>
    <property type="match status" value="2"/>
</dbReference>
<dbReference type="PANTHER" id="PTHR30185">
    <property type="entry name" value="CRYPTIC BETA-GLUCOSIDE BGL OPERON ANTITERMINATOR"/>
    <property type="match status" value="1"/>
</dbReference>
<dbReference type="eggNOG" id="COG1762">
    <property type="taxonomic scope" value="Bacteria"/>
</dbReference>
<evidence type="ECO:0000256" key="1">
    <source>
        <dbReference type="ARBA" id="ARBA00022679"/>
    </source>
</evidence>
<evidence type="ECO:0000259" key="4">
    <source>
        <dbReference type="PROSITE" id="PS51099"/>
    </source>
</evidence>
<dbReference type="InterPro" id="IPR050661">
    <property type="entry name" value="BglG_antiterminators"/>
</dbReference>
<dbReference type="InterPro" id="IPR036095">
    <property type="entry name" value="PTS_EIIB-like_sf"/>
</dbReference>
<dbReference type="Gene3D" id="1.10.1790.10">
    <property type="entry name" value="PRD domain"/>
    <property type="match status" value="1"/>
</dbReference>
<feature type="domain" description="PRD" evidence="5">
    <location>
        <begin position="175"/>
        <end position="278"/>
    </location>
</feature>
<dbReference type="RefSeq" id="WP_008788640.1">
    <property type="nucleotide sequence ID" value="NZ_AKCB01000003.1"/>
</dbReference>
<keyword evidence="2" id="KW-0677">Repeat</keyword>
<dbReference type="GO" id="GO:0006355">
    <property type="term" value="P:regulation of DNA-templated transcription"/>
    <property type="evidence" value="ECO:0007669"/>
    <property type="project" value="InterPro"/>
</dbReference>
<dbReference type="GeneID" id="78231140"/>
<proteinExistence type="predicted"/>
<name>E7G9U2_9FIRM</name>
<dbReference type="InterPro" id="IPR011608">
    <property type="entry name" value="PRD"/>
</dbReference>
<dbReference type="InterPro" id="IPR002178">
    <property type="entry name" value="PTS_EIIA_type-2_dom"/>
</dbReference>
<dbReference type="OrthoDB" id="3175596at2"/>
<dbReference type="AlphaFoldDB" id="E7G9U2"/>
<dbReference type="Gene3D" id="3.40.930.10">
    <property type="entry name" value="Mannitol-specific EII, Chain A"/>
    <property type="match status" value="1"/>
</dbReference>
<dbReference type="eggNOG" id="COG3711">
    <property type="taxonomic scope" value="Bacteria"/>
</dbReference>
<sequence length="627" mass="74384">MQSQLKELLDMMSTDTYITAKDISTRFQISLKIVRNRMKDLRAELKYFGADIVSKPRYGYQLVIEEPLLYSKIFQIQESDIPENSEAREKFILSYLINHDDYIKVDDLEELLYITRNRISASLKKVEFLANRYYLRLERKPNYGIAIKGNEFDKRRLICDYFMNTNELKKSFYENQDIELKEIANLVIPLLQEYELHLSETAFENFIEYLLIQRERIKQHFMIGDNGENLLSIGIKEIAFCNDLVQHLENEFHLTYPLYEQNYILLHIAGKRNVGNVNNNESNFVIKEEIDRLVMEMINAIYQEFQIDMRSNFDIRMGLNQHLVPFDIRMRYDIPFANPMLEDIKQNYSFAYRIALFIRPLLEKVYQKLIPEDEIGYFALIFQLAIEQKKSSQKRNILIICSTGKSSSRLLMYRYKHEFKDYIDHIYVCDSFEMNTFDYNLVDYVFTTIPINIEIPKPIVKINNFLENDDIQRIKKILEHNEDEIIKKYYCPERMILDLEASSKEEALEKLCQIVVEKEGVNSLFLQSVLEREDIESTDFGNYIAIPHPKDVFLKETFVYVAVLKEPILWSRNIVQLIILTAIGEDIDDSIQKFYELTSQFSLNIEAIQAFISNPTYDFLIQLMKEQ</sequence>
<dbReference type="SUPFAM" id="SSF52794">
    <property type="entry name" value="PTS system IIB component-like"/>
    <property type="match status" value="1"/>
</dbReference>
<dbReference type="Pfam" id="PF00359">
    <property type="entry name" value="PTS_EIIA_2"/>
    <property type="match status" value="1"/>
</dbReference>
<evidence type="ECO:0000259" key="5">
    <source>
        <dbReference type="PROSITE" id="PS51372"/>
    </source>
</evidence>
<keyword evidence="1" id="KW-0808">Transferase</keyword>
<dbReference type="Pfam" id="PF08279">
    <property type="entry name" value="HTH_11"/>
    <property type="match status" value="1"/>
</dbReference>
<dbReference type="HOGENOM" id="CLU_013442_5_1_9"/>
<dbReference type="PROSITE" id="PS51099">
    <property type="entry name" value="PTS_EIIB_TYPE_2"/>
    <property type="match status" value="1"/>
</dbReference>
<organism evidence="6 7">
    <name type="scientific">Coprobacillus cateniformis</name>
    <dbReference type="NCBI Taxonomy" id="100884"/>
    <lineage>
        <taxon>Bacteria</taxon>
        <taxon>Bacillati</taxon>
        <taxon>Bacillota</taxon>
        <taxon>Erysipelotrichia</taxon>
        <taxon>Erysipelotrichales</taxon>
        <taxon>Coprobacillaceae</taxon>
        <taxon>Coprobacillus</taxon>
    </lineage>
</organism>